<comment type="caution">
    <text evidence="2">The sequence shown here is derived from an EMBL/GenBank/DDBJ whole genome shotgun (WGS) entry which is preliminary data.</text>
</comment>
<dbReference type="EMBL" id="JBBBON010000010">
    <property type="protein sequence ID" value="MEI7103119.1"/>
    <property type="molecule type" value="Genomic_DNA"/>
</dbReference>
<dbReference type="Pfam" id="PF11153">
    <property type="entry name" value="DUF2931"/>
    <property type="match status" value="1"/>
</dbReference>
<protein>
    <submittedName>
        <fullName evidence="2">DUF2931 family protein</fullName>
    </submittedName>
</protein>
<keyword evidence="1" id="KW-0732">Signal</keyword>
<gene>
    <name evidence="2" type="ORF">WCT63_11750</name>
</gene>
<evidence type="ECO:0000313" key="3">
    <source>
        <dbReference type="Proteomes" id="UP001313132"/>
    </source>
</evidence>
<feature type="signal peptide" evidence="1">
    <location>
        <begin position="1"/>
        <end position="20"/>
    </location>
</feature>
<dbReference type="RefSeq" id="WP_240041894.1">
    <property type="nucleotide sequence ID" value="NZ_JBBBOM010000050.1"/>
</dbReference>
<dbReference type="Proteomes" id="UP001313132">
    <property type="component" value="Unassembled WGS sequence"/>
</dbReference>
<feature type="chain" id="PRO_5046121053" evidence="1">
    <location>
        <begin position="21"/>
        <end position="237"/>
    </location>
</feature>
<proteinExistence type="predicted"/>
<dbReference type="InterPro" id="IPR021326">
    <property type="entry name" value="DUF2931"/>
</dbReference>
<evidence type="ECO:0000256" key="1">
    <source>
        <dbReference type="SAM" id="SignalP"/>
    </source>
</evidence>
<keyword evidence="3" id="KW-1185">Reference proteome</keyword>
<name>A0ABU8K0Z6_9GAMM</name>
<sequence>MMFKQIIIVLGLCFSLTACATEQKKTDFSWRYGTGSNIDITSNTRTEFYQNGKLVYADREAGGGAGGLLSDRITGKRHYWAGGGGLPTEGVPVPDSASIEMVSFYDRKRYRIKVDLPADLAQQMQQRYQIGERIDQRNRLYFGLAPGGYYEVLLKADRLLVKPDLLLARGIAEEVTDNWYDKKFPIGVSQYTVTLQNFDKEYGELFKQHPIPSGMDWAPIMDAYRANQPKTDQRPIK</sequence>
<evidence type="ECO:0000313" key="2">
    <source>
        <dbReference type="EMBL" id="MEI7103119.1"/>
    </source>
</evidence>
<reference evidence="2 3" key="1">
    <citation type="submission" date="2024-03" db="EMBL/GenBank/DDBJ databases">
        <title>Analysis of soft rot Pectobacteriaceae population diversity in US potato growing regions between 2016 and 2022.</title>
        <authorList>
            <person name="Ma X."/>
            <person name="Zhang X."/>
            <person name="Stodghill P."/>
            <person name="Rioux R."/>
            <person name="Babler B."/>
            <person name="Shrestha S."/>
            <person name="Babler B."/>
            <person name="Rivedal H."/>
            <person name="Frost K."/>
            <person name="Hao J."/>
            <person name="Secor G."/>
            <person name="Swingle B."/>
        </authorList>
    </citation>
    <scope>NUCLEOTIDE SEQUENCE [LARGE SCALE GENOMIC DNA]</scope>
    <source>
        <strain evidence="2 3">UMSS2</strain>
    </source>
</reference>
<accession>A0ABU8K0Z6</accession>
<organism evidence="2 3">
    <name type="scientific">Pectobacterium versatile</name>
    <dbReference type="NCBI Taxonomy" id="2488639"/>
    <lineage>
        <taxon>Bacteria</taxon>
        <taxon>Pseudomonadati</taxon>
        <taxon>Pseudomonadota</taxon>
        <taxon>Gammaproteobacteria</taxon>
        <taxon>Enterobacterales</taxon>
        <taxon>Pectobacteriaceae</taxon>
        <taxon>Pectobacterium</taxon>
    </lineage>
</organism>
<dbReference type="PROSITE" id="PS51257">
    <property type="entry name" value="PROKAR_LIPOPROTEIN"/>
    <property type="match status" value="1"/>
</dbReference>